<accession>A0A9P9I5W5</accession>
<dbReference type="EMBL" id="JAGMUV010000057">
    <property type="protein sequence ID" value="KAH7108916.1"/>
    <property type="molecule type" value="Genomic_DNA"/>
</dbReference>
<evidence type="ECO:0000313" key="1">
    <source>
        <dbReference type="EMBL" id="KAH7108916.1"/>
    </source>
</evidence>
<dbReference type="InterPro" id="IPR032675">
    <property type="entry name" value="LRR_dom_sf"/>
</dbReference>
<proteinExistence type="predicted"/>
<comment type="caution">
    <text evidence="1">The sequence shown here is derived from an EMBL/GenBank/DDBJ whole genome shotgun (WGS) entry which is preliminary data.</text>
</comment>
<reference evidence="1" key="1">
    <citation type="journal article" date="2021" name="Nat. Commun.">
        <title>Genetic determinants of endophytism in the Arabidopsis root mycobiome.</title>
        <authorList>
            <person name="Mesny F."/>
            <person name="Miyauchi S."/>
            <person name="Thiergart T."/>
            <person name="Pickel B."/>
            <person name="Atanasova L."/>
            <person name="Karlsson M."/>
            <person name="Huettel B."/>
            <person name="Barry K.W."/>
            <person name="Haridas S."/>
            <person name="Chen C."/>
            <person name="Bauer D."/>
            <person name="Andreopoulos W."/>
            <person name="Pangilinan J."/>
            <person name="LaButti K."/>
            <person name="Riley R."/>
            <person name="Lipzen A."/>
            <person name="Clum A."/>
            <person name="Drula E."/>
            <person name="Henrissat B."/>
            <person name="Kohler A."/>
            <person name="Grigoriev I.V."/>
            <person name="Martin F.M."/>
            <person name="Hacquard S."/>
        </authorList>
    </citation>
    <scope>NUCLEOTIDE SEQUENCE</scope>
    <source>
        <strain evidence="1">MPI-CAGE-AT-0147</strain>
    </source>
</reference>
<evidence type="ECO:0000313" key="2">
    <source>
        <dbReference type="Proteomes" id="UP000738349"/>
    </source>
</evidence>
<dbReference type="SUPFAM" id="SSF52047">
    <property type="entry name" value="RNI-like"/>
    <property type="match status" value="1"/>
</dbReference>
<name>A0A9P9I5W5_9HYPO</name>
<protein>
    <recommendedName>
        <fullName evidence="3">F-box domain-containing protein</fullName>
    </recommendedName>
</protein>
<gene>
    <name evidence="1" type="ORF">EDB81DRAFT_835178</name>
</gene>
<dbReference type="OrthoDB" id="5069382at2759"/>
<dbReference type="AlphaFoldDB" id="A0A9P9I5W5"/>
<keyword evidence="2" id="KW-1185">Reference proteome</keyword>
<dbReference type="Proteomes" id="UP000738349">
    <property type="component" value="Unassembled WGS sequence"/>
</dbReference>
<dbReference type="Gene3D" id="3.80.10.10">
    <property type="entry name" value="Ribonuclease Inhibitor"/>
    <property type="match status" value="1"/>
</dbReference>
<organism evidence="1 2">
    <name type="scientific">Dactylonectria macrodidyma</name>
    <dbReference type="NCBI Taxonomy" id="307937"/>
    <lineage>
        <taxon>Eukaryota</taxon>
        <taxon>Fungi</taxon>
        <taxon>Dikarya</taxon>
        <taxon>Ascomycota</taxon>
        <taxon>Pezizomycotina</taxon>
        <taxon>Sordariomycetes</taxon>
        <taxon>Hypocreomycetidae</taxon>
        <taxon>Hypocreales</taxon>
        <taxon>Nectriaceae</taxon>
        <taxon>Dactylonectria</taxon>
    </lineage>
</organism>
<sequence length="433" mass="48744">MTTVSLLQLPNELIHMICTTLCSHCMGDWEIEYQPNSKGALSRLARTSRRIHDIVMPVLYHTLFETMPQIFPDSPLLGKLFTFMRSISRNPKLICHVKQAAFTLYTRPSVYDIPIVDTLTERLDSSFLHDWATIIFNERAADLRADTALYHGLLLDVFFSSAINLDRLSLECSSMRQFRKFIPSSSVLESLKTLHLVHRSTSGGFDLGAVAELLEISPNIEHLYADMCYSAPAELNLTYLKHLRFSSCSFGSGDLRNVVLACQNLRSFAFQYFQPASSIYELYRNDFSPSPKRIVEELKVCESTLEYLEIELAQGIPFTEFNSEHTITSLRNFSALKDVVVDEVSLHSDERSLLDEVPDNGTEATIGKLGKTLMRILPTSIESVNLKSVGPCFTRYTGQVVNEACRSFFPNFKTLLVSTPGETSGAELCIAKD</sequence>
<evidence type="ECO:0008006" key="3">
    <source>
        <dbReference type="Google" id="ProtNLM"/>
    </source>
</evidence>